<keyword evidence="5 7" id="KW-1133">Transmembrane helix</keyword>
<dbReference type="Gene3D" id="1.10.3720.10">
    <property type="entry name" value="MetI-like"/>
    <property type="match status" value="1"/>
</dbReference>
<comment type="subcellular location">
    <subcellularLocation>
        <location evidence="1 7">Cell membrane</location>
        <topology evidence="1 7">Multi-pass membrane protein</topology>
    </subcellularLocation>
</comment>
<feature type="transmembrane region" description="Helical" evidence="7">
    <location>
        <begin position="168"/>
        <end position="189"/>
    </location>
</feature>
<evidence type="ECO:0000256" key="6">
    <source>
        <dbReference type="ARBA" id="ARBA00023136"/>
    </source>
</evidence>
<name>A0ABW3UE45_9BACL</name>
<evidence type="ECO:0000256" key="7">
    <source>
        <dbReference type="RuleBase" id="RU363032"/>
    </source>
</evidence>
<keyword evidence="2 7" id="KW-0813">Transport</keyword>
<dbReference type="PROSITE" id="PS50928">
    <property type="entry name" value="ABC_TM1"/>
    <property type="match status" value="1"/>
</dbReference>
<keyword evidence="3" id="KW-1003">Cell membrane</keyword>
<evidence type="ECO:0000256" key="4">
    <source>
        <dbReference type="ARBA" id="ARBA00022692"/>
    </source>
</evidence>
<proteinExistence type="inferred from homology"/>
<keyword evidence="4 7" id="KW-0812">Transmembrane</keyword>
<dbReference type="PANTHER" id="PTHR43227">
    <property type="entry name" value="BLL4140 PROTEIN"/>
    <property type="match status" value="1"/>
</dbReference>
<feature type="domain" description="ABC transmembrane type-1" evidence="8">
    <location>
        <begin position="80"/>
        <end position="296"/>
    </location>
</feature>
<comment type="similarity">
    <text evidence="7">Belongs to the binding-protein-dependent transport system permease family.</text>
</comment>
<evidence type="ECO:0000256" key="2">
    <source>
        <dbReference type="ARBA" id="ARBA00022448"/>
    </source>
</evidence>
<dbReference type="Proteomes" id="UP001597180">
    <property type="component" value="Unassembled WGS sequence"/>
</dbReference>
<organism evidence="9 10">
    <name type="scientific">Paenibacillus vulneris</name>
    <dbReference type="NCBI Taxonomy" id="1133364"/>
    <lineage>
        <taxon>Bacteria</taxon>
        <taxon>Bacillati</taxon>
        <taxon>Bacillota</taxon>
        <taxon>Bacilli</taxon>
        <taxon>Bacillales</taxon>
        <taxon>Paenibacillaceae</taxon>
        <taxon>Paenibacillus</taxon>
    </lineage>
</organism>
<evidence type="ECO:0000256" key="3">
    <source>
        <dbReference type="ARBA" id="ARBA00022475"/>
    </source>
</evidence>
<dbReference type="EMBL" id="JBHTLU010000007">
    <property type="protein sequence ID" value="MFD1219192.1"/>
    <property type="molecule type" value="Genomic_DNA"/>
</dbReference>
<evidence type="ECO:0000313" key="9">
    <source>
        <dbReference type="EMBL" id="MFD1219192.1"/>
    </source>
</evidence>
<reference evidence="10" key="1">
    <citation type="journal article" date="2019" name="Int. J. Syst. Evol. Microbiol.">
        <title>The Global Catalogue of Microorganisms (GCM) 10K type strain sequencing project: providing services to taxonomists for standard genome sequencing and annotation.</title>
        <authorList>
            <consortium name="The Broad Institute Genomics Platform"/>
            <consortium name="The Broad Institute Genome Sequencing Center for Infectious Disease"/>
            <person name="Wu L."/>
            <person name="Ma J."/>
        </authorList>
    </citation>
    <scope>NUCLEOTIDE SEQUENCE [LARGE SCALE GENOMIC DNA]</scope>
    <source>
        <strain evidence="10">CCUG 53270</strain>
    </source>
</reference>
<evidence type="ECO:0000256" key="5">
    <source>
        <dbReference type="ARBA" id="ARBA00022989"/>
    </source>
</evidence>
<keyword evidence="6 7" id="KW-0472">Membrane</keyword>
<protein>
    <submittedName>
        <fullName evidence="9">Carbohydrate ABC transporter permease</fullName>
    </submittedName>
</protein>
<sequence length="307" mass="34863">MLSENEIAKVHAVRKKRTKTVRWAPYLFISPFILSFLLFFAYPIVSSFIMSFQHIESGEETFIGFDNYIKLWNPDFFKAILNNVSYTFWTILVLIPIPMVLAVFLNSKWLPGRNVFRSALFIPALTSVVVAGAIFRLIFGELDGSLMNSVLHVFGLPSQKWLLHQHSAMLAMVVLASWRWMGINILYYLSALQSIPRDLYESAEIDGAGIGAKFFRITVPMLKPITIYVLTISIYGGFAMFTESYMLWAGKPSPQNIGLTIVGYIYQQGFQYFNLGYGAAIGIALLIITMLINLIQLLCFGLFRKEE</sequence>
<dbReference type="InterPro" id="IPR035906">
    <property type="entry name" value="MetI-like_sf"/>
</dbReference>
<gene>
    <name evidence="9" type="ORF">ACFQ4B_03580</name>
</gene>
<dbReference type="CDD" id="cd06261">
    <property type="entry name" value="TM_PBP2"/>
    <property type="match status" value="1"/>
</dbReference>
<feature type="transmembrane region" description="Helical" evidence="7">
    <location>
        <begin position="225"/>
        <end position="248"/>
    </location>
</feature>
<dbReference type="PANTHER" id="PTHR43227:SF7">
    <property type="entry name" value="ARABINOOLIGOSACCHARIDES TRANSPORT SYSTEM PERMEASE PROTEIN ARAP"/>
    <property type="match status" value="1"/>
</dbReference>
<evidence type="ECO:0000259" key="8">
    <source>
        <dbReference type="PROSITE" id="PS50928"/>
    </source>
</evidence>
<dbReference type="RefSeq" id="WP_345591653.1">
    <property type="nucleotide sequence ID" value="NZ_BAABJG010000027.1"/>
</dbReference>
<dbReference type="InterPro" id="IPR050809">
    <property type="entry name" value="UgpAE/MalFG_permease"/>
</dbReference>
<keyword evidence="10" id="KW-1185">Reference proteome</keyword>
<evidence type="ECO:0000256" key="1">
    <source>
        <dbReference type="ARBA" id="ARBA00004651"/>
    </source>
</evidence>
<feature type="transmembrane region" description="Helical" evidence="7">
    <location>
        <begin position="119"/>
        <end position="139"/>
    </location>
</feature>
<evidence type="ECO:0000313" key="10">
    <source>
        <dbReference type="Proteomes" id="UP001597180"/>
    </source>
</evidence>
<dbReference type="Pfam" id="PF00528">
    <property type="entry name" value="BPD_transp_1"/>
    <property type="match status" value="1"/>
</dbReference>
<feature type="transmembrane region" description="Helical" evidence="7">
    <location>
        <begin position="86"/>
        <end position="107"/>
    </location>
</feature>
<dbReference type="SUPFAM" id="SSF161098">
    <property type="entry name" value="MetI-like"/>
    <property type="match status" value="1"/>
</dbReference>
<dbReference type="InterPro" id="IPR000515">
    <property type="entry name" value="MetI-like"/>
</dbReference>
<accession>A0ABW3UE45</accession>
<feature type="transmembrane region" description="Helical" evidence="7">
    <location>
        <begin position="277"/>
        <end position="303"/>
    </location>
</feature>
<comment type="caution">
    <text evidence="9">The sequence shown here is derived from an EMBL/GenBank/DDBJ whole genome shotgun (WGS) entry which is preliminary data.</text>
</comment>
<feature type="transmembrane region" description="Helical" evidence="7">
    <location>
        <begin position="23"/>
        <end position="45"/>
    </location>
</feature>